<feature type="region of interest" description="Disordered" evidence="5">
    <location>
        <begin position="94"/>
        <end position="124"/>
    </location>
</feature>
<comment type="subcellular location">
    <subcellularLocation>
        <location evidence="1">Nucleus</location>
    </subcellularLocation>
</comment>
<sequence>MLKDNSSQKDSKRPRTIKDYGEELVGARIKIWWPLDEKFYEAAISSFDPVKRKHEVVYVDGYVEKLRLCKERWEMLEDNSSQKDLGIEFQGHAVSSVTKNDTTPPPKTYFRRKRKGEDKDLGSL</sequence>
<evidence type="ECO:0000256" key="1">
    <source>
        <dbReference type="ARBA" id="ARBA00004123"/>
    </source>
</evidence>
<organism evidence="6 7">
    <name type="scientific">Anisodus tanguticus</name>
    <dbReference type="NCBI Taxonomy" id="243964"/>
    <lineage>
        <taxon>Eukaryota</taxon>
        <taxon>Viridiplantae</taxon>
        <taxon>Streptophyta</taxon>
        <taxon>Embryophyta</taxon>
        <taxon>Tracheophyta</taxon>
        <taxon>Spermatophyta</taxon>
        <taxon>Magnoliopsida</taxon>
        <taxon>eudicotyledons</taxon>
        <taxon>Gunneridae</taxon>
        <taxon>Pentapetalae</taxon>
        <taxon>asterids</taxon>
        <taxon>lamiids</taxon>
        <taxon>Solanales</taxon>
        <taxon>Solanaceae</taxon>
        <taxon>Solanoideae</taxon>
        <taxon>Hyoscyameae</taxon>
        <taxon>Anisodus</taxon>
    </lineage>
</organism>
<evidence type="ECO:0000313" key="6">
    <source>
        <dbReference type="EMBL" id="KAK4374703.1"/>
    </source>
</evidence>
<keyword evidence="4" id="KW-0539">Nucleus</keyword>
<evidence type="ECO:0000256" key="5">
    <source>
        <dbReference type="SAM" id="MobiDB-lite"/>
    </source>
</evidence>
<dbReference type="GO" id="GO:0007064">
    <property type="term" value="P:mitotic sister chromatid cohesion"/>
    <property type="evidence" value="ECO:0007669"/>
    <property type="project" value="InterPro"/>
</dbReference>
<dbReference type="EMBL" id="JAVYJV010000003">
    <property type="protein sequence ID" value="KAK4374703.1"/>
    <property type="molecule type" value="Genomic_DNA"/>
</dbReference>
<evidence type="ECO:0000256" key="3">
    <source>
        <dbReference type="ARBA" id="ARBA00023204"/>
    </source>
</evidence>
<dbReference type="Proteomes" id="UP001291623">
    <property type="component" value="Unassembled WGS sequence"/>
</dbReference>
<dbReference type="InterPro" id="IPR039776">
    <property type="entry name" value="Pds5"/>
</dbReference>
<keyword evidence="3" id="KW-0234">DNA repair</keyword>
<dbReference type="PANTHER" id="PTHR12663:SF56">
    <property type="entry name" value="TUDOR DOMAIN-CONTAINING PROTEIN"/>
    <property type="match status" value="1"/>
</dbReference>
<protein>
    <submittedName>
        <fullName evidence="6">Uncharacterized protein</fullName>
    </submittedName>
</protein>
<dbReference type="GO" id="GO:0000785">
    <property type="term" value="C:chromatin"/>
    <property type="evidence" value="ECO:0007669"/>
    <property type="project" value="TreeGrafter"/>
</dbReference>
<name>A0AAE1SSB0_9SOLA</name>
<evidence type="ECO:0000313" key="7">
    <source>
        <dbReference type="Proteomes" id="UP001291623"/>
    </source>
</evidence>
<dbReference type="GO" id="GO:0006281">
    <property type="term" value="P:DNA repair"/>
    <property type="evidence" value="ECO:0007669"/>
    <property type="project" value="UniProtKB-KW"/>
</dbReference>
<dbReference type="Gene3D" id="2.30.30.140">
    <property type="match status" value="1"/>
</dbReference>
<dbReference type="PANTHER" id="PTHR12663">
    <property type="entry name" value="ANDROGEN INDUCED INHIBITOR OF PROLIFERATION AS3 / PDS5-RELATED"/>
    <property type="match status" value="1"/>
</dbReference>
<evidence type="ECO:0000256" key="2">
    <source>
        <dbReference type="ARBA" id="ARBA00022763"/>
    </source>
</evidence>
<dbReference type="AlphaFoldDB" id="A0AAE1SSB0"/>
<keyword evidence="7" id="KW-1185">Reference proteome</keyword>
<reference evidence="6" key="1">
    <citation type="submission" date="2023-12" db="EMBL/GenBank/DDBJ databases">
        <title>Genome assembly of Anisodus tanguticus.</title>
        <authorList>
            <person name="Wang Y.-J."/>
        </authorList>
    </citation>
    <scope>NUCLEOTIDE SEQUENCE</scope>
    <source>
        <strain evidence="6">KB-2021</strain>
        <tissue evidence="6">Leaf</tissue>
    </source>
</reference>
<evidence type="ECO:0000256" key="4">
    <source>
        <dbReference type="ARBA" id="ARBA00023242"/>
    </source>
</evidence>
<dbReference type="CDD" id="cd20404">
    <property type="entry name" value="Tudor_Agenet_AtEML-like"/>
    <property type="match status" value="1"/>
</dbReference>
<accession>A0AAE1SSB0</accession>
<dbReference type="GO" id="GO:0005634">
    <property type="term" value="C:nucleus"/>
    <property type="evidence" value="ECO:0007669"/>
    <property type="project" value="UniProtKB-SubCell"/>
</dbReference>
<gene>
    <name evidence="6" type="ORF">RND71_005380</name>
</gene>
<keyword evidence="2" id="KW-0227">DNA damage</keyword>
<proteinExistence type="predicted"/>
<feature type="compositionally biased region" description="Basic and acidic residues" evidence="5">
    <location>
        <begin position="115"/>
        <end position="124"/>
    </location>
</feature>
<comment type="caution">
    <text evidence="6">The sequence shown here is derived from an EMBL/GenBank/DDBJ whole genome shotgun (WGS) entry which is preliminary data.</text>
</comment>
<dbReference type="SUPFAM" id="SSF63748">
    <property type="entry name" value="Tudor/PWWP/MBT"/>
    <property type="match status" value="1"/>
</dbReference>